<dbReference type="InterPro" id="IPR027417">
    <property type="entry name" value="P-loop_NTPase"/>
</dbReference>
<dbReference type="Gene3D" id="3.40.50.300">
    <property type="entry name" value="P-loop containing nucleotide triphosphate hydrolases"/>
    <property type="match status" value="1"/>
</dbReference>
<sequence>MDLYLPDAEKQEALKQDERVGQHLTKCADELSKGELRYFELLLLLHLDVKFLLLDEPFSGIEPLYVERIEELLQVHRSTKGFIITDHDYHSVLRISSSLILLADGCCRRIRHIGELAQWGYIPANALG</sequence>
<dbReference type="PANTHER" id="PTHR45772:SF10">
    <property type="entry name" value="LIPOPOLYSACCHARIDE EXPORT SYSTEM ATP-BINDING PROTEIN LPTB"/>
    <property type="match status" value="1"/>
</dbReference>
<name>A0ABT3RAP2_9BACT</name>
<dbReference type="InterPro" id="IPR003959">
    <property type="entry name" value="ATPase_AAA_core"/>
</dbReference>
<dbReference type="Pfam" id="PF13304">
    <property type="entry name" value="AAA_21"/>
    <property type="match status" value="1"/>
</dbReference>
<accession>A0ABT3RAP2</accession>
<evidence type="ECO:0000256" key="2">
    <source>
        <dbReference type="ARBA" id="ARBA00022741"/>
    </source>
</evidence>
<feature type="domain" description="ATPase AAA-type core" evidence="4">
    <location>
        <begin position="27"/>
        <end position="79"/>
    </location>
</feature>
<dbReference type="PANTHER" id="PTHR45772">
    <property type="entry name" value="CONSERVED COMPONENT OF ABC TRANSPORTER FOR NATURAL AMINO ACIDS-RELATED"/>
    <property type="match status" value="1"/>
</dbReference>
<keyword evidence="1" id="KW-0813">Transport</keyword>
<dbReference type="Proteomes" id="UP001207228">
    <property type="component" value="Unassembled WGS sequence"/>
</dbReference>
<dbReference type="SUPFAM" id="SSF52540">
    <property type="entry name" value="P-loop containing nucleoside triphosphate hydrolases"/>
    <property type="match status" value="1"/>
</dbReference>
<organism evidence="5 6">
    <name type="scientific">Pontibacter anaerobius</name>
    <dbReference type="NCBI Taxonomy" id="2993940"/>
    <lineage>
        <taxon>Bacteria</taxon>
        <taxon>Pseudomonadati</taxon>
        <taxon>Bacteroidota</taxon>
        <taxon>Cytophagia</taxon>
        <taxon>Cytophagales</taxon>
        <taxon>Hymenobacteraceae</taxon>
        <taxon>Pontibacter</taxon>
    </lineage>
</organism>
<keyword evidence="6" id="KW-1185">Reference proteome</keyword>
<keyword evidence="2" id="KW-0547">Nucleotide-binding</keyword>
<reference evidence="5 6" key="1">
    <citation type="submission" date="2022-11" db="EMBL/GenBank/DDBJ databases">
        <title>The characterization of three novel Bacteroidetes species and genomic analysis of their roles in tidal elemental geochemical cycles.</title>
        <authorList>
            <person name="Ma K.-J."/>
        </authorList>
    </citation>
    <scope>NUCLEOTIDE SEQUENCE [LARGE SCALE GENOMIC DNA]</scope>
    <source>
        <strain evidence="5 6">M82</strain>
    </source>
</reference>
<comment type="caution">
    <text evidence="5">The sequence shown here is derived from an EMBL/GenBank/DDBJ whole genome shotgun (WGS) entry which is preliminary data.</text>
</comment>
<evidence type="ECO:0000256" key="3">
    <source>
        <dbReference type="ARBA" id="ARBA00022840"/>
    </source>
</evidence>
<protein>
    <submittedName>
        <fullName evidence="5">AAA family ATPase</fullName>
    </submittedName>
</protein>
<dbReference type="InterPro" id="IPR051120">
    <property type="entry name" value="ABC_AA/LPS_Transport"/>
</dbReference>
<evidence type="ECO:0000313" key="5">
    <source>
        <dbReference type="EMBL" id="MCX2738586.1"/>
    </source>
</evidence>
<keyword evidence="3" id="KW-0067">ATP-binding</keyword>
<dbReference type="EMBL" id="JAPFQO010000001">
    <property type="protein sequence ID" value="MCX2738586.1"/>
    <property type="molecule type" value="Genomic_DNA"/>
</dbReference>
<evidence type="ECO:0000256" key="1">
    <source>
        <dbReference type="ARBA" id="ARBA00022448"/>
    </source>
</evidence>
<dbReference type="RefSeq" id="WP_266050642.1">
    <property type="nucleotide sequence ID" value="NZ_JAPFQO010000001.1"/>
</dbReference>
<gene>
    <name evidence="5" type="ORF">OO017_01390</name>
</gene>
<evidence type="ECO:0000259" key="4">
    <source>
        <dbReference type="Pfam" id="PF13304"/>
    </source>
</evidence>
<proteinExistence type="predicted"/>
<evidence type="ECO:0000313" key="6">
    <source>
        <dbReference type="Proteomes" id="UP001207228"/>
    </source>
</evidence>